<proteinExistence type="predicted"/>
<feature type="domain" description="Pyrroline-5-carboxylate reductase catalytic N-terminal" evidence="2">
    <location>
        <begin position="3"/>
        <end position="91"/>
    </location>
</feature>
<dbReference type="EMBL" id="CADCWP010000336">
    <property type="protein sequence ID" value="CAA9587262.1"/>
    <property type="molecule type" value="Genomic_DNA"/>
</dbReference>
<evidence type="ECO:0000313" key="3">
    <source>
        <dbReference type="EMBL" id="CAA9587262.1"/>
    </source>
</evidence>
<name>A0A6J4VS13_9DEIN</name>
<evidence type="ECO:0000259" key="2">
    <source>
        <dbReference type="Pfam" id="PF03807"/>
    </source>
</evidence>
<reference evidence="3" key="1">
    <citation type="submission" date="2020-02" db="EMBL/GenBank/DDBJ databases">
        <authorList>
            <person name="Meier V. D."/>
        </authorList>
    </citation>
    <scope>NUCLEOTIDE SEQUENCE</scope>
    <source>
        <strain evidence="3">AVDCRST_MAG86</strain>
    </source>
</reference>
<organism evidence="3">
    <name type="scientific">uncultured Truepera sp</name>
    <dbReference type="NCBI Taxonomy" id="543023"/>
    <lineage>
        <taxon>Bacteria</taxon>
        <taxon>Thermotogati</taxon>
        <taxon>Deinococcota</taxon>
        <taxon>Deinococci</taxon>
        <taxon>Trueperales</taxon>
        <taxon>Trueperaceae</taxon>
        <taxon>Truepera</taxon>
        <taxon>environmental samples</taxon>
    </lineage>
</organism>
<dbReference type="Pfam" id="PF03807">
    <property type="entry name" value="F420_oxidored"/>
    <property type="match status" value="1"/>
</dbReference>
<keyword evidence="1" id="KW-0560">Oxidoreductase</keyword>
<dbReference type="PANTHER" id="PTHR14239">
    <property type="entry name" value="DUDULIN-RELATED"/>
    <property type="match status" value="1"/>
</dbReference>
<accession>A0A6J4VS13</accession>
<dbReference type="InterPro" id="IPR036291">
    <property type="entry name" value="NAD(P)-bd_dom_sf"/>
</dbReference>
<dbReference type="AlphaFoldDB" id="A0A6J4VS13"/>
<protein>
    <submittedName>
        <fullName evidence="3">Predicted dinucleotide-binding enzymes</fullName>
    </submittedName>
</protein>
<dbReference type="Gene3D" id="3.40.50.720">
    <property type="entry name" value="NAD(P)-binding Rossmann-like Domain"/>
    <property type="match status" value="1"/>
</dbReference>
<sequence length="206" mass="21813">MNIGIIGAGNIGGTLAELFAWTGHEVAVSNSRGPETLQGKVAELGPNVTAMTAKDAAKFGEVVLEAVPFGKYQDLPAEALKGKIVISASNYYPNRDGDIDLSGTTQTGLVAQHLSGSRVVKAFNTIFWQHLRDQGDLSLPLEQRRAIFIAGDDADAKRVVTELIESLGFAAVDTGTLPESAVQEPGSAIYAKELTADEAREMLGQN</sequence>
<dbReference type="InterPro" id="IPR028939">
    <property type="entry name" value="P5C_Rdtase_cat_N"/>
</dbReference>
<gene>
    <name evidence="3" type="ORF">AVDCRST_MAG86-3976</name>
</gene>
<dbReference type="InterPro" id="IPR051267">
    <property type="entry name" value="STEAP_metalloreductase"/>
</dbReference>
<dbReference type="GO" id="GO:0016491">
    <property type="term" value="F:oxidoreductase activity"/>
    <property type="evidence" value="ECO:0007669"/>
    <property type="project" value="UniProtKB-KW"/>
</dbReference>
<dbReference type="SUPFAM" id="SSF51735">
    <property type="entry name" value="NAD(P)-binding Rossmann-fold domains"/>
    <property type="match status" value="1"/>
</dbReference>
<evidence type="ECO:0000256" key="1">
    <source>
        <dbReference type="ARBA" id="ARBA00023002"/>
    </source>
</evidence>
<dbReference type="PANTHER" id="PTHR14239:SF10">
    <property type="entry name" value="REDUCTASE"/>
    <property type="match status" value="1"/>
</dbReference>